<organism evidence="1 2">
    <name type="scientific">Clonostachys rhizophaga</name>
    <dbReference type="NCBI Taxonomy" id="160324"/>
    <lineage>
        <taxon>Eukaryota</taxon>
        <taxon>Fungi</taxon>
        <taxon>Dikarya</taxon>
        <taxon>Ascomycota</taxon>
        <taxon>Pezizomycotina</taxon>
        <taxon>Sordariomycetes</taxon>
        <taxon>Hypocreomycetidae</taxon>
        <taxon>Hypocreales</taxon>
        <taxon>Bionectriaceae</taxon>
        <taxon>Clonostachys</taxon>
    </lineage>
</organism>
<reference evidence="1" key="1">
    <citation type="submission" date="2021-10" db="EMBL/GenBank/DDBJ databases">
        <authorList>
            <person name="Piombo E."/>
        </authorList>
    </citation>
    <scope>NUCLEOTIDE SEQUENCE</scope>
</reference>
<protein>
    <submittedName>
        <fullName evidence="1">Uncharacterized protein</fullName>
    </submittedName>
</protein>
<dbReference type="Proteomes" id="UP000696573">
    <property type="component" value="Unassembled WGS sequence"/>
</dbReference>
<accession>A0A9N9W499</accession>
<sequence length="156" mass="17967">MLRPNLQRLESWRESLPAHMVSETGNNTNERIKSLPFKRSLAKMHLRFNHCIILLLWPLILRQVPCIFSDEKLNTTQEDLEYINNNCLRSARLNVLIMINVQSAGLIINARRPGSFKETPDDIKTYQSGKSVLTYMMKCGTLAARGYLSMVKKSRT</sequence>
<evidence type="ECO:0000313" key="2">
    <source>
        <dbReference type="Proteomes" id="UP000696573"/>
    </source>
</evidence>
<proteinExistence type="predicted"/>
<name>A0A9N9W499_9HYPO</name>
<comment type="caution">
    <text evidence="1">The sequence shown here is derived from an EMBL/GenBank/DDBJ whole genome shotgun (WGS) entry which is preliminary data.</text>
</comment>
<gene>
    <name evidence="1" type="ORF">CRHIZ90672A_00015333</name>
</gene>
<evidence type="ECO:0000313" key="1">
    <source>
        <dbReference type="EMBL" id="CAH0042240.1"/>
    </source>
</evidence>
<dbReference type="AlphaFoldDB" id="A0A9N9W499"/>
<keyword evidence="2" id="KW-1185">Reference proteome</keyword>
<dbReference type="OrthoDB" id="3266505at2759"/>
<dbReference type="EMBL" id="CABFNQ020000766">
    <property type="protein sequence ID" value="CAH0042240.1"/>
    <property type="molecule type" value="Genomic_DNA"/>
</dbReference>